<dbReference type="Proteomes" id="UP000636800">
    <property type="component" value="Chromosome 2"/>
</dbReference>
<dbReference type="PANTHER" id="PTHR42879:SF2">
    <property type="entry name" value="3-OXOACYL-[ACYL-CARRIER-PROTEIN] REDUCTASE FABG"/>
    <property type="match status" value="1"/>
</dbReference>
<dbReference type="Gene3D" id="3.40.50.720">
    <property type="entry name" value="NAD(P)-binding Rossmann-like Domain"/>
    <property type="match status" value="2"/>
</dbReference>
<protein>
    <recommendedName>
        <fullName evidence="3">3-oxoacyl-[acyl-carrier-protein] reductase</fullName>
        <ecNumber evidence="3">1.1.1.100</ecNumber>
    </recommendedName>
</protein>
<evidence type="ECO:0000256" key="5">
    <source>
        <dbReference type="ARBA" id="ARBA00022832"/>
    </source>
</evidence>
<dbReference type="SUPFAM" id="SSF51735">
    <property type="entry name" value="NAD(P)-binding Rossmann-fold domains"/>
    <property type="match status" value="1"/>
</dbReference>
<evidence type="ECO:0000256" key="8">
    <source>
        <dbReference type="RuleBase" id="RU000363"/>
    </source>
</evidence>
<keyword evidence="10" id="KW-1185">Reference proteome</keyword>
<dbReference type="InterPro" id="IPR020904">
    <property type="entry name" value="Sc_DH/Rdtase_CS"/>
</dbReference>
<dbReference type="EC" id="1.1.1.100" evidence="3"/>
<accession>A0A835VD11</accession>
<dbReference type="InterPro" id="IPR050259">
    <property type="entry name" value="SDR"/>
</dbReference>
<evidence type="ECO:0000256" key="4">
    <source>
        <dbReference type="ARBA" id="ARBA00022516"/>
    </source>
</evidence>
<keyword evidence="5" id="KW-0276">Fatty acid metabolism</keyword>
<dbReference type="Pfam" id="PF00106">
    <property type="entry name" value="adh_short"/>
    <property type="match status" value="2"/>
</dbReference>
<dbReference type="PROSITE" id="PS00061">
    <property type="entry name" value="ADH_SHORT"/>
    <property type="match status" value="1"/>
</dbReference>
<comment type="similarity">
    <text evidence="2 8">Belongs to the short-chain dehydrogenases/reductases (SDR) family.</text>
</comment>
<evidence type="ECO:0000256" key="1">
    <source>
        <dbReference type="ARBA" id="ARBA00005194"/>
    </source>
</evidence>
<evidence type="ECO:0000313" key="10">
    <source>
        <dbReference type="Proteomes" id="UP000636800"/>
    </source>
</evidence>
<proteinExistence type="inferred from homology"/>
<dbReference type="InterPro" id="IPR002347">
    <property type="entry name" value="SDR_fam"/>
</dbReference>
<reference evidence="9 10" key="1">
    <citation type="journal article" date="2020" name="Nat. Food">
        <title>A phased Vanilla planifolia genome enables genetic improvement of flavour and production.</title>
        <authorList>
            <person name="Hasing T."/>
            <person name="Tang H."/>
            <person name="Brym M."/>
            <person name="Khazi F."/>
            <person name="Huang T."/>
            <person name="Chambers A.H."/>
        </authorList>
    </citation>
    <scope>NUCLEOTIDE SEQUENCE [LARGE SCALE GENOMIC DNA]</scope>
    <source>
        <tissue evidence="9">Leaf</tissue>
    </source>
</reference>
<comment type="caution">
    <text evidence="9">The sequence shown here is derived from an EMBL/GenBank/DDBJ whole genome shotgun (WGS) entry which is preliminary data.</text>
</comment>
<name>A0A835VD11_VANPL</name>
<sequence length="288" mass="30788">MASASLTFSTSAIARKSANVADPTRKFVHSSAVSIAPRSSVWSRVGSTAFSTCSGVKPQAVAVEHANVSQSLMVETPVVIVTGASRGIGKAVALAMGRAGCKVLVNYARSSKEAEEVSKNFLQCALRKLVVFIGITRDTLLMRMKKSQWQEVIDLNLTGVFLCTQAAIKIMSKKKKGRIINISSVVGLSGNIGQANYSASKAGVIGLTKSVAREYGSRNINVNAVAPGFISSDMTATLGENLEKKILENIPLGRYGKPEEVAGLVEFWPSALLPVILQDRFLPLMVEW</sequence>
<evidence type="ECO:0000256" key="7">
    <source>
        <dbReference type="ARBA" id="ARBA00048508"/>
    </source>
</evidence>
<dbReference type="PRINTS" id="PR00080">
    <property type="entry name" value="SDRFAMILY"/>
</dbReference>
<dbReference type="PRINTS" id="PR00081">
    <property type="entry name" value="GDHRDH"/>
</dbReference>
<comment type="pathway">
    <text evidence="1">Lipid metabolism; fatty acid biosynthesis.</text>
</comment>
<keyword evidence="6" id="KW-0443">Lipid metabolism</keyword>
<evidence type="ECO:0000313" key="9">
    <source>
        <dbReference type="EMBL" id="KAG0492848.1"/>
    </source>
</evidence>
<dbReference type="GO" id="GO:0006633">
    <property type="term" value="P:fatty acid biosynthetic process"/>
    <property type="evidence" value="ECO:0007669"/>
    <property type="project" value="UniProtKB-KW"/>
</dbReference>
<organism evidence="9 10">
    <name type="scientific">Vanilla planifolia</name>
    <name type="common">Vanilla</name>
    <dbReference type="NCBI Taxonomy" id="51239"/>
    <lineage>
        <taxon>Eukaryota</taxon>
        <taxon>Viridiplantae</taxon>
        <taxon>Streptophyta</taxon>
        <taxon>Embryophyta</taxon>
        <taxon>Tracheophyta</taxon>
        <taxon>Spermatophyta</taxon>
        <taxon>Magnoliopsida</taxon>
        <taxon>Liliopsida</taxon>
        <taxon>Asparagales</taxon>
        <taxon>Orchidaceae</taxon>
        <taxon>Vanilloideae</taxon>
        <taxon>Vanilleae</taxon>
        <taxon>Vanilla</taxon>
    </lineage>
</organism>
<comment type="catalytic activity">
    <reaction evidence="7">
        <text>a (3R)-hydroxyacyl-[ACP] + NADP(+) = a 3-oxoacyl-[ACP] + NADPH + H(+)</text>
        <dbReference type="Rhea" id="RHEA:17397"/>
        <dbReference type="Rhea" id="RHEA-COMP:9916"/>
        <dbReference type="Rhea" id="RHEA-COMP:9945"/>
        <dbReference type="ChEBI" id="CHEBI:15378"/>
        <dbReference type="ChEBI" id="CHEBI:57783"/>
        <dbReference type="ChEBI" id="CHEBI:58349"/>
        <dbReference type="ChEBI" id="CHEBI:78776"/>
        <dbReference type="ChEBI" id="CHEBI:78827"/>
        <dbReference type="EC" id="1.1.1.100"/>
    </reaction>
</comment>
<evidence type="ECO:0000256" key="6">
    <source>
        <dbReference type="ARBA" id="ARBA00023160"/>
    </source>
</evidence>
<evidence type="ECO:0000256" key="2">
    <source>
        <dbReference type="ARBA" id="ARBA00006484"/>
    </source>
</evidence>
<gene>
    <name evidence="9" type="ORF">HPP92_006246</name>
</gene>
<dbReference type="PANTHER" id="PTHR42879">
    <property type="entry name" value="3-OXOACYL-(ACYL-CARRIER-PROTEIN) REDUCTASE"/>
    <property type="match status" value="1"/>
</dbReference>
<dbReference type="GO" id="GO:0004316">
    <property type="term" value="F:3-oxoacyl-[acyl-carrier-protein] reductase (NADPH) activity"/>
    <property type="evidence" value="ECO:0007669"/>
    <property type="project" value="UniProtKB-EC"/>
</dbReference>
<dbReference type="AlphaFoldDB" id="A0A835VD11"/>
<keyword evidence="4" id="KW-0444">Lipid biosynthesis</keyword>
<dbReference type="InterPro" id="IPR036291">
    <property type="entry name" value="NAD(P)-bd_dom_sf"/>
</dbReference>
<dbReference type="EMBL" id="JADCNL010000002">
    <property type="protein sequence ID" value="KAG0492848.1"/>
    <property type="molecule type" value="Genomic_DNA"/>
</dbReference>
<keyword evidence="6" id="KW-0275">Fatty acid biosynthesis</keyword>
<evidence type="ECO:0000256" key="3">
    <source>
        <dbReference type="ARBA" id="ARBA00012948"/>
    </source>
</evidence>